<organism evidence="1 2">
    <name type="scientific">Stichopus japonicus</name>
    <name type="common">Sea cucumber</name>
    <dbReference type="NCBI Taxonomy" id="307972"/>
    <lineage>
        <taxon>Eukaryota</taxon>
        <taxon>Metazoa</taxon>
        <taxon>Echinodermata</taxon>
        <taxon>Eleutherozoa</taxon>
        <taxon>Echinozoa</taxon>
        <taxon>Holothuroidea</taxon>
        <taxon>Aspidochirotacea</taxon>
        <taxon>Aspidochirotida</taxon>
        <taxon>Stichopodidae</taxon>
        <taxon>Apostichopus</taxon>
    </lineage>
</organism>
<dbReference type="PANTHER" id="PTHR33332">
    <property type="entry name" value="REVERSE TRANSCRIPTASE DOMAIN-CONTAINING PROTEIN"/>
    <property type="match status" value="1"/>
</dbReference>
<dbReference type="EMBL" id="MRZV01001445">
    <property type="protein sequence ID" value="PIK37811.1"/>
    <property type="molecule type" value="Genomic_DNA"/>
</dbReference>
<reference evidence="1 2" key="1">
    <citation type="journal article" date="2017" name="PLoS Biol.">
        <title>The sea cucumber genome provides insights into morphological evolution and visceral regeneration.</title>
        <authorList>
            <person name="Zhang X."/>
            <person name="Sun L."/>
            <person name="Yuan J."/>
            <person name="Sun Y."/>
            <person name="Gao Y."/>
            <person name="Zhang L."/>
            <person name="Li S."/>
            <person name="Dai H."/>
            <person name="Hamel J.F."/>
            <person name="Liu C."/>
            <person name="Yu Y."/>
            <person name="Liu S."/>
            <person name="Lin W."/>
            <person name="Guo K."/>
            <person name="Jin S."/>
            <person name="Xu P."/>
            <person name="Storey K.B."/>
            <person name="Huan P."/>
            <person name="Zhang T."/>
            <person name="Zhou Y."/>
            <person name="Zhang J."/>
            <person name="Lin C."/>
            <person name="Li X."/>
            <person name="Xing L."/>
            <person name="Huo D."/>
            <person name="Sun M."/>
            <person name="Wang L."/>
            <person name="Mercier A."/>
            <person name="Li F."/>
            <person name="Yang H."/>
            <person name="Xiang J."/>
        </authorList>
    </citation>
    <scope>NUCLEOTIDE SEQUENCE [LARGE SCALE GENOMIC DNA]</scope>
    <source>
        <strain evidence="1">Shaxun</strain>
        <tissue evidence="1">Muscle</tissue>
    </source>
</reference>
<protein>
    <recommendedName>
        <fullName evidence="3">RNA-directed DNA polymerase from mobile element jockey-like</fullName>
    </recommendedName>
</protein>
<evidence type="ECO:0000313" key="1">
    <source>
        <dbReference type="EMBL" id="PIK37811.1"/>
    </source>
</evidence>
<comment type="caution">
    <text evidence="1">The sequence shown here is derived from an EMBL/GenBank/DDBJ whole genome shotgun (WGS) entry which is preliminary data.</text>
</comment>
<sequence length="229" mass="25763">MLNDTKTEVLHFSSRFIKNPSHISTIQVGDTKVDVAPEARNLGALMDRHISLQSHVSKVCRSASLGISKIGRLRKYIDRPTAERLVHAFVTSHLDANKVFSVAYQFCLVKLQRVQNSAARVVLGVFGRDVNLNALRKNEFHWLLVKDRIVFKFLMLTYKSLNVLSPAYIRDLLAAYTPGRSLRSASQALLVVPKTVSTKNYGDRAFSVAAPKLWNDLPHDIKTAKSRHI</sequence>
<accession>A0A2G8JPV0</accession>
<keyword evidence="2" id="KW-1185">Reference proteome</keyword>
<proteinExistence type="predicted"/>
<evidence type="ECO:0000313" key="2">
    <source>
        <dbReference type="Proteomes" id="UP000230750"/>
    </source>
</evidence>
<evidence type="ECO:0008006" key="3">
    <source>
        <dbReference type="Google" id="ProtNLM"/>
    </source>
</evidence>
<name>A0A2G8JPV0_STIJA</name>
<dbReference type="AlphaFoldDB" id="A0A2G8JPV0"/>
<dbReference type="OrthoDB" id="414730at2759"/>
<gene>
    <name evidence="1" type="ORF">BSL78_25344</name>
</gene>
<dbReference type="Proteomes" id="UP000230750">
    <property type="component" value="Unassembled WGS sequence"/>
</dbReference>
<dbReference type="STRING" id="307972.A0A2G8JPV0"/>